<dbReference type="RefSeq" id="WP_076400826.1">
    <property type="nucleotide sequence ID" value="NZ_FTOA01000004.1"/>
</dbReference>
<dbReference type="CDD" id="cd05266">
    <property type="entry name" value="SDR_a4"/>
    <property type="match status" value="1"/>
</dbReference>
<keyword evidence="1" id="KW-0520">NAD</keyword>
<dbReference type="Gene3D" id="3.40.50.720">
    <property type="entry name" value="NAD(P)-binding Rossmann-like Domain"/>
    <property type="match status" value="1"/>
</dbReference>
<dbReference type="InterPro" id="IPR036291">
    <property type="entry name" value="NAD(P)-bd_dom_sf"/>
</dbReference>
<organism evidence="3 4">
    <name type="scientific">Insolitispirillum peregrinum</name>
    <dbReference type="NCBI Taxonomy" id="80876"/>
    <lineage>
        <taxon>Bacteria</taxon>
        <taxon>Pseudomonadati</taxon>
        <taxon>Pseudomonadota</taxon>
        <taxon>Alphaproteobacteria</taxon>
        <taxon>Rhodospirillales</taxon>
        <taxon>Novispirillaceae</taxon>
        <taxon>Insolitispirillum</taxon>
    </lineage>
</organism>
<sequence>MTHRSLLCFGMGFSGRVLATRLLAEGWTVHGTSRSAEGCAALAALGVTPWQFDGSTPLPSQAFDGVTHVLSSVPPGSPRSLDDDSDPVLTVHRDDLLACGAAWIGYLSTTGVYGDHQGGWVDEQTPVAPNLSRAARRDRAERDWQALTPAAHIFRLAGIYGPGRNALDQVRRGGARCIIKENQWFGRIHVEDIATVVQASIARPRPGAIYNVCDDQPTPPEEPLRHAAALLGMDPPPDVPFDQAELSPMARSFYADSRRVRNNLIKQELGVQLRYPTYREGLQALLSQG</sequence>
<dbReference type="PANTHER" id="PTHR43574">
    <property type="entry name" value="EPIMERASE-RELATED"/>
    <property type="match status" value="1"/>
</dbReference>
<keyword evidence="4" id="KW-1185">Reference proteome</keyword>
<evidence type="ECO:0000313" key="3">
    <source>
        <dbReference type="EMBL" id="SIS90686.1"/>
    </source>
</evidence>
<dbReference type="AlphaFoldDB" id="A0A1N7MX54"/>
<accession>A0A1N7MX54</accession>
<proteinExistence type="predicted"/>
<dbReference type="Pfam" id="PF01370">
    <property type="entry name" value="Epimerase"/>
    <property type="match status" value="1"/>
</dbReference>
<reference evidence="3 4" key="1">
    <citation type="submission" date="2017-01" db="EMBL/GenBank/DDBJ databases">
        <authorList>
            <person name="Mah S.A."/>
            <person name="Swanson W.J."/>
            <person name="Moy G.W."/>
            <person name="Vacquier V.D."/>
        </authorList>
    </citation>
    <scope>NUCLEOTIDE SEQUENCE [LARGE SCALE GENOMIC DNA]</scope>
    <source>
        <strain evidence="3 4">DSM 11589</strain>
    </source>
</reference>
<dbReference type="Proteomes" id="UP000185678">
    <property type="component" value="Unassembled WGS sequence"/>
</dbReference>
<feature type="domain" description="NAD-dependent epimerase/dehydratase" evidence="2">
    <location>
        <begin position="11"/>
        <end position="213"/>
    </location>
</feature>
<protein>
    <submittedName>
        <fullName evidence="3">Nucleoside-diphosphate-sugar epimerase</fullName>
    </submittedName>
</protein>
<evidence type="ECO:0000259" key="2">
    <source>
        <dbReference type="Pfam" id="PF01370"/>
    </source>
</evidence>
<dbReference type="SUPFAM" id="SSF51735">
    <property type="entry name" value="NAD(P)-binding Rossmann-fold domains"/>
    <property type="match status" value="1"/>
</dbReference>
<name>A0A1N7MX54_9PROT</name>
<evidence type="ECO:0000256" key="1">
    <source>
        <dbReference type="ARBA" id="ARBA00023027"/>
    </source>
</evidence>
<dbReference type="EMBL" id="FTOA01000004">
    <property type="protein sequence ID" value="SIS90686.1"/>
    <property type="molecule type" value="Genomic_DNA"/>
</dbReference>
<gene>
    <name evidence="3" type="ORF">SAMN05421779_104412</name>
</gene>
<dbReference type="OrthoDB" id="9808276at2"/>
<dbReference type="InterPro" id="IPR001509">
    <property type="entry name" value="Epimerase_deHydtase"/>
</dbReference>
<evidence type="ECO:0000313" key="4">
    <source>
        <dbReference type="Proteomes" id="UP000185678"/>
    </source>
</evidence>
<dbReference type="STRING" id="80876.SAMN05421779_104412"/>